<sequence length="55" mass="6369">MIPSLQRCSRDDKIPSCTSETVTDMLSNIREIHKLHVTFYASLKEAMDPYPFHTN</sequence>
<reference evidence="2" key="1">
    <citation type="submission" date="2003-08" db="EMBL/GenBank/DDBJ databases">
        <authorList>
            <person name="Birren B."/>
            <person name="Nusbaum C."/>
            <person name="Abebe A."/>
            <person name="Abouelleil A."/>
            <person name="Adekoya E."/>
            <person name="Ait-zahra M."/>
            <person name="Allen N."/>
            <person name="Allen T."/>
            <person name="An P."/>
            <person name="Anderson M."/>
            <person name="Anderson S."/>
            <person name="Arachchi H."/>
            <person name="Armbruster J."/>
            <person name="Bachantsang P."/>
            <person name="Baldwin J."/>
            <person name="Barry A."/>
            <person name="Bayul T."/>
            <person name="Blitshsteyn B."/>
            <person name="Bloom T."/>
            <person name="Blye J."/>
            <person name="Boguslavskiy L."/>
            <person name="Borowsky M."/>
            <person name="Boukhgalter B."/>
            <person name="Brunache A."/>
            <person name="Butler J."/>
            <person name="Calixte N."/>
            <person name="Calvo S."/>
            <person name="Camarata J."/>
            <person name="Campo K."/>
            <person name="Chang J."/>
            <person name="Cheshatsang Y."/>
            <person name="Citroen M."/>
            <person name="Collymore A."/>
            <person name="Considine T."/>
            <person name="Cook A."/>
            <person name="Cooke P."/>
            <person name="Corum B."/>
            <person name="Cuomo C."/>
            <person name="David R."/>
            <person name="Dawoe T."/>
            <person name="Degray S."/>
            <person name="Dodge S."/>
            <person name="Dooley K."/>
            <person name="Dorje P."/>
            <person name="Dorjee K."/>
            <person name="Dorris L."/>
            <person name="Duffey N."/>
            <person name="Dupes A."/>
            <person name="Elkins T."/>
            <person name="Engels R."/>
            <person name="Erickson J."/>
            <person name="Farina A."/>
            <person name="Faro S."/>
            <person name="Ferreira P."/>
            <person name="Fischer H."/>
            <person name="Fitzgerald M."/>
            <person name="Foley K."/>
            <person name="Gage D."/>
            <person name="Galagan J."/>
            <person name="Gearin G."/>
            <person name="Gnerre S."/>
            <person name="Gnirke A."/>
            <person name="Goyette A."/>
            <person name="Graham J."/>
            <person name="Grandbois E."/>
            <person name="Gyaltsen K."/>
            <person name="Hafez N."/>
            <person name="Hagopian D."/>
            <person name="Hagos B."/>
            <person name="Hall J."/>
            <person name="Hatcher B."/>
            <person name="Heller A."/>
            <person name="Higgins H."/>
            <person name="Honan T."/>
            <person name="Horn A."/>
            <person name="Houde N."/>
            <person name="Hughes L."/>
            <person name="Hulme W."/>
            <person name="Husby E."/>
            <person name="Iliev I."/>
            <person name="Jaffe D."/>
            <person name="Jones C."/>
            <person name="Kamal M."/>
            <person name="Kamat A."/>
            <person name="Kamvysselis M."/>
            <person name="Karlsson E."/>
            <person name="Kells C."/>
            <person name="Kieu A."/>
            <person name="Kisner P."/>
            <person name="Kodira C."/>
            <person name="Kulbokas E."/>
            <person name="Labutti K."/>
            <person name="Lama D."/>
            <person name="Landers T."/>
            <person name="Leger J."/>
            <person name="Levine S."/>
            <person name="Lewis D."/>
            <person name="Lewis T."/>
            <person name="Lindblad-toh K."/>
            <person name="Liu X."/>
            <person name="Lokyitsang T."/>
            <person name="Lokyitsang Y."/>
            <person name="Lucien O."/>
            <person name="Lui A."/>
            <person name="Ma L.J."/>
            <person name="Mabbitt R."/>
            <person name="Macdonald J."/>
            <person name="Maclean C."/>
            <person name="Major J."/>
            <person name="Manning J."/>
            <person name="Marabella R."/>
            <person name="Maru K."/>
            <person name="Matthews C."/>
            <person name="Mauceli E."/>
            <person name="Mccarthy M."/>
            <person name="Mcdonough S."/>
            <person name="Mcghee T."/>
            <person name="Meldrim J."/>
            <person name="Meneus L."/>
            <person name="Mesirov J."/>
            <person name="Mihalev A."/>
            <person name="Mihova T."/>
            <person name="Mikkelsen T."/>
            <person name="Mlenga V."/>
            <person name="Moru K."/>
            <person name="Mozes J."/>
            <person name="Mulrain L."/>
            <person name="Munson G."/>
            <person name="Naylor J."/>
            <person name="Newes C."/>
            <person name="Nguyen C."/>
            <person name="Nguyen N."/>
            <person name="Nguyen T."/>
            <person name="Nicol R."/>
            <person name="Nielsen C."/>
            <person name="Nizzari M."/>
            <person name="Norbu C."/>
            <person name="Norbu N."/>
            <person name="O'donnell P."/>
            <person name="Okoawo O."/>
            <person name="O'leary S."/>
            <person name="Omotosho B."/>
            <person name="O'neill K."/>
            <person name="Osman S."/>
            <person name="Parker S."/>
            <person name="Perrin D."/>
            <person name="Phunkhang P."/>
            <person name="Piqani B."/>
            <person name="Purcell S."/>
            <person name="Rachupka T."/>
            <person name="Ramasamy U."/>
            <person name="Rameau R."/>
            <person name="Ray V."/>
            <person name="Raymond C."/>
            <person name="Retta R."/>
            <person name="Richardson S."/>
            <person name="Rise C."/>
            <person name="Rodriguez J."/>
            <person name="Rogers J."/>
            <person name="Rogov P."/>
            <person name="Rutman M."/>
            <person name="Schupbach R."/>
            <person name="Seaman C."/>
            <person name="Settipalli S."/>
            <person name="Sharpe T."/>
            <person name="Sheridan J."/>
            <person name="Sherpa N."/>
            <person name="Shi J."/>
            <person name="Smirnov S."/>
            <person name="Smith C."/>
            <person name="Sougnez C."/>
            <person name="Spencer B."/>
            <person name="Stalker J."/>
            <person name="Stange-thomann N."/>
            <person name="Stavropoulos S."/>
            <person name="Stetson K."/>
            <person name="Stone C."/>
            <person name="Stone S."/>
            <person name="Stubbs M."/>
            <person name="Talamas J."/>
            <person name="Tchuinga P."/>
            <person name="Tenzing P."/>
            <person name="Tesfaye S."/>
            <person name="Theodore J."/>
            <person name="Thoulutsang Y."/>
            <person name="Topham K."/>
            <person name="Towey S."/>
            <person name="Tsamla T."/>
            <person name="Tsomo N."/>
            <person name="Vallee D."/>
            <person name="Vassiliev H."/>
            <person name="Venkataraman V."/>
            <person name="Vinson J."/>
            <person name="Vo A."/>
            <person name="Wade C."/>
            <person name="Wang S."/>
            <person name="Wangchuk T."/>
            <person name="Wangdi T."/>
            <person name="Whittaker C."/>
            <person name="Wilkinson J."/>
            <person name="Wu Y."/>
            <person name="Wyman D."/>
            <person name="Yadav S."/>
            <person name="Yang S."/>
            <person name="Yang X."/>
            <person name="Yeager S."/>
            <person name="Yee E."/>
            <person name="Young G."/>
            <person name="Zainoun J."/>
            <person name="Zembeck L."/>
            <person name="Zimmer A."/>
            <person name="Zody M."/>
            <person name="Lander E."/>
        </authorList>
    </citation>
    <scope>NUCLEOTIDE SEQUENCE [LARGE SCALE GENOMIC DNA]</scope>
</reference>
<accession>H2Z745</accession>
<dbReference type="Ensembl" id="ENSCSAVT00000013559.1">
    <property type="protein sequence ID" value="ENSCSAVP00000013407.1"/>
    <property type="gene ID" value="ENSCSAVG00000007858.1"/>
</dbReference>
<dbReference type="HOGENOM" id="CLU_3037552_0_0_1"/>
<dbReference type="Gene3D" id="1.20.900.10">
    <property type="entry name" value="Dbl homology (DH) domain"/>
    <property type="match status" value="1"/>
</dbReference>
<evidence type="ECO:0000313" key="1">
    <source>
        <dbReference type="Ensembl" id="ENSCSAVP00000013407.1"/>
    </source>
</evidence>
<dbReference type="AlphaFoldDB" id="H2Z745"/>
<protein>
    <submittedName>
        <fullName evidence="1">Uncharacterized protein</fullName>
    </submittedName>
</protein>
<evidence type="ECO:0000313" key="2">
    <source>
        <dbReference type="Proteomes" id="UP000007875"/>
    </source>
</evidence>
<dbReference type="Proteomes" id="UP000007875">
    <property type="component" value="Unassembled WGS sequence"/>
</dbReference>
<dbReference type="InParanoid" id="H2Z745"/>
<dbReference type="InterPro" id="IPR035899">
    <property type="entry name" value="DBL_dom_sf"/>
</dbReference>
<proteinExistence type="predicted"/>
<name>H2Z745_CIOSA</name>
<keyword evidence="2" id="KW-1185">Reference proteome</keyword>
<reference evidence="1" key="3">
    <citation type="submission" date="2025-09" db="UniProtKB">
        <authorList>
            <consortium name="Ensembl"/>
        </authorList>
    </citation>
    <scope>IDENTIFICATION</scope>
</reference>
<organism evidence="1 2">
    <name type="scientific">Ciona savignyi</name>
    <name type="common">Pacific transparent sea squirt</name>
    <dbReference type="NCBI Taxonomy" id="51511"/>
    <lineage>
        <taxon>Eukaryota</taxon>
        <taxon>Metazoa</taxon>
        <taxon>Chordata</taxon>
        <taxon>Tunicata</taxon>
        <taxon>Ascidiacea</taxon>
        <taxon>Phlebobranchia</taxon>
        <taxon>Cionidae</taxon>
        <taxon>Ciona</taxon>
    </lineage>
</organism>
<reference evidence="1" key="2">
    <citation type="submission" date="2025-08" db="UniProtKB">
        <authorList>
            <consortium name="Ensembl"/>
        </authorList>
    </citation>
    <scope>IDENTIFICATION</scope>
</reference>
<dbReference type="SUPFAM" id="SSF48065">
    <property type="entry name" value="DBL homology domain (DH-domain)"/>
    <property type="match status" value="1"/>
</dbReference>